<name>A0ABR9E6V7_9GAMM</name>
<evidence type="ECO:0000313" key="3">
    <source>
        <dbReference type="Proteomes" id="UP000615755"/>
    </source>
</evidence>
<feature type="chain" id="PRO_5045362422" evidence="1">
    <location>
        <begin position="28"/>
        <end position="605"/>
    </location>
</feature>
<evidence type="ECO:0000256" key="1">
    <source>
        <dbReference type="SAM" id="SignalP"/>
    </source>
</evidence>
<accession>A0ABR9E6V7</accession>
<reference evidence="2 3" key="1">
    <citation type="submission" date="2015-03" db="EMBL/GenBank/DDBJ databases">
        <title>Genome sequence of Pseudoalteromonas aurantia.</title>
        <authorList>
            <person name="Xie B.-B."/>
            <person name="Rong J.-C."/>
            <person name="Qin Q.-L."/>
            <person name="Zhang Y.-Z."/>
        </authorList>
    </citation>
    <scope>NUCLEOTIDE SEQUENCE [LARGE SCALE GENOMIC DNA]</scope>
    <source>
        <strain evidence="2 3">208</strain>
    </source>
</reference>
<sequence length="605" mass="68395">MLKKQSKSRLQLKILTIGLLNLGVAYAQEPMCSASFQLVNYSPQKCYSEFSESDCTDVCAAADPEYSPQCFKSLDLPCDVISGLHSTGKGFQSRDDYSWFHVSDLLTYPELISELHIFQQELFDELYGEFVNKPKYFGFSPASDEFRRVNFRLDVLTKLDSLAAPLRFAGLYRRYSLGLLLEEQLNRSIIDIKFNIDKYPYFDTAQRQSLKAEIDSVLTVKLRYWDLLKRYTPDQIASSRVGHLNRRVRTLSRLINTLPLALQDKMLEKSQLLTPHIDIELKKCDTGICYTKITAPEAMPFYPEFDYRLLKFEQVLTALNNEASALTNIYNDNYQVIEPRLLRQPDFAGFVSSKLVDYKALRSQANLERLATAIDIAYLSKNQTGKAVLAALTERSDVTGNMGVTSLSAFGTQPILLCQEFRKINPEMAAIQDEGFTLATEARSLLSLMIRDGYTAELLTQLETIIARLNQLAARSQVISNVEMFDKDRLVTIDWDLFEASALTHSREFIELEYLEYNGMFWTPNMSRTLSEIFPSIYHAGTMSGSLLPSGVTANSQLNNLQITFSQSAFHACSANNATINAVVKVTDGQGTVSRQVLTANFDQL</sequence>
<comment type="caution">
    <text evidence="2">The sequence shown here is derived from an EMBL/GenBank/DDBJ whole genome shotgun (WGS) entry which is preliminary data.</text>
</comment>
<proteinExistence type="predicted"/>
<dbReference type="Proteomes" id="UP000615755">
    <property type="component" value="Unassembled WGS sequence"/>
</dbReference>
<keyword evidence="3" id="KW-1185">Reference proteome</keyword>
<organism evidence="2 3">
    <name type="scientific">Pseudoalteromonas aurantia 208</name>
    <dbReference type="NCBI Taxonomy" id="1314867"/>
    <lineage>
        <taxon>Bacteria</taxon>
        <taxon>Pseudomonadati</taxon>
        <taxon>Pseudomonadota</taxon>
        <taxon>Gammaproteobacteria</taxon>
        <taxon>Alteromonadales</taxon>
        <taxon>Pseudoalteromonadaceae</taxon>
        <taxon>Pseudoalteromonas</taxon>
    </lineage>
</organism>
<protein>
    <submittedName>
        <fullName evidence="2">Uncharacterized protein</fullName>
    </submittedName>
</protein>
<feature type="signal peptide" evidence="1">
    <location>
        <begin position="1"/>
        <end position="27"/>
    </location>
</feature>
<dbReference type="EMBL" id="AQGV01000010">
    <property type="protein sequence ID" value="MBE0366721.1"/>
    <property type="molecule type" value="Genomic_DNA"/>
</dbReference>
<gene>
    <name evidence="2" type="ORF">PAUR_a3785</name>
</gene>
<keyword evidence="1" id="KW-0732">Signal</keyword>
<evidence type="ECO:0000313" key="2">
    <source>
        <dbReference type="EMBL" id="MBE0366721.1"/>
    </source>
</evidence>